<dbReference type="EnsemblMetazoa" id="ASIC005617-RA">
    <property type="protein sequence ID" value="ASIC005617-PA"/>
    <property type="gene ID" value="ASIC005617"/>
</dbReference>
<organism evidence="2">
    <name type="scientific">Anopheles sinensis</name>
    <name type="common">Mosquito</name>
    <dbReference type="NCBI Taxonomy" id="74873"/>
    <lineage>
        <taxon>Eukaryota</taxon>
        <taxon>Metazoa</taxon>
        <taxon>Ecdysozoa</taxon>
        <taxon>Arthropoda</taxon>
        <taxon>Hexapoda</taxon>
        <taxon>Insecta</taxon>
        <taxon>Pterygota</taxon>
        <taxon>Neoptera</taxon>
        <taxon>Endopterygota</taxon>
        <taxon>Diptera</taxon>
        <taxon>Nematocera</taxon>
        <taxon>Culicoidea</taxon>
        <taxon>Culicidae</taxon>
        <taxon>Anophelinae</taxon>
        <taxon>Anopheles</taxon>
    </lineage>
</organism>
<evidence type="ECO:0000313" key="2">
    <source>
        <dbReference type="EMBL" id="KFB38285.1"/>
    </source>
</evidence>
<dbReference type="InterPro" id="IPR002181">
    <property type="entry name" value="Fibrinogen_a/b/g_C_dom"/>
</dbReference>
<dbReference type="CDD" id="cd00087">
    <property type="entry name" value="FReD"/>
    <property type="match status" value="1"/>
</dbReference>
<dbReference type="PROSITE" id="PS51406">
    <property type="entry name" value="FIBRINOGEN_C_2"/>
    <property type="match status" value="1"/>
</dbReference>
<feature type="domain" description="Fibrinogen C-terminal" evidence="1">
    <location>
        <begin position="1"/>
        <end position="203"/>
    </location>
</feature>
<dbReference type="PANTHER" id="PTHR19143:SF327">
    <property type="entry name" value="FI21813P1-RELATED"/>
    <property type="match status" value="1"/>
</dbReference>
<dbReference type="Proteomes" id="UP000030765">
    <property type="component" value="Unassembled WGS sequence"/>
</dbReference>
<dbReference type="InterPro" id="IPR014716">
    <property type="entry name" value="Fibrinogen_a/b/g_C_1"/>
</dbReference>
<dbReference type="AlphaFoldDB" id="A0A084VJZ1"/>
<dbReference type="OrthoDB" id="7735550at2759"/>
<dbReference type="SMART" id="SM00186">
    <property type="entry name" value="FBG"/>
    <property type="match status" value="1"/>
</dbReference>
<evidence type="ECO:0000313" key="3">
    <source>
        <dbReference type="EnsemblMetazoa" id="ASIC005617-PA"/>
    </source>
</evidence>
<evidence type="ECO:0000313" key="4">
    <source>
        <dbReference type="Proteomes" id="UP000030765"/>
    </source>
</evidence>
<protein>
    <submittedName>
        <fullName evidence="2">AGAP012000-PA-like protein</fullName>
    </submittedName>
    <submittedName>
        <fullName evidence="3">Fibrinogen C-terminal domain-containing protein</fullName>
    </submittedName>
</protein>
<dbReference type="SUPFAM" id="SSF56496">
    <property type="entry name" value="Fibrinogen C-terminal domain-like"/>
    <property type="match status" value="1"/>
</dbReference>
<dbReference type="EMBL" id="ATLV01013964">
    <property type="status" value="NOT_ANNOTATED_CDS"/>
    <property type="molecule type" value="Genomic_DNA"/>
</dbReference>
<name>A0A084VJZ1_ANOSI</name>
<dbReference type="STRING" id="74873.A0A084VJZ1"/>
<proteinExistence type="predicted"/>
<sequence>MDQIVSSQTRQLEYIVNQPAVYREGGWSTIQHRFDGSVNFFRNWTDYRDGFGEMRGEFWLGLEKLYQRLRTGPHELLVVLEDFDGSVAYAHYGDFRVGSEGTKYALKKLGEYSGTAGDSLRLHEHKPFSTYDAKNGDLSDVNCATEHEGAWWFKTNGECIFSHLNGKYSKKPLVAYEMGVHWHDFRGDRYSLKSCKMMIRRSN</sequence>
<reference evidence="3" key="2">
    <citation type="submission" date="2020-05" db="UniProtKB">
        <authorList>
            <consortium name="EnsemblMetazoa"/>
        </authorList>
    </citation>
    <scope>IDENTIFICATION</scope>
</reference>
<dbReference type="PANTHER" id="PTHR19143">
    <property type="entry name" value="FIBRINOGEN/TENASCIN/ANGIOPOEITIN"/>
    <property type="match status" value="1"/>
</dbReference>
<evidence type="ECO:0000259" key="1">
    <source>
        <dbReference type="PROSITE" id="PS51406"/>
    </source>
</evidence>
<dbReference type="OMA" id="GNCANER"/>
<dbReference type="Gene3D" id="3.90.215.10">
    <property type="entry name" value="Gamma Fibrinogen, chain A, domain 1"/>
    <property type="match status" value="1"/>
</dbReference>
<reference evidence="2 4" key="1">
    <citation type="journal article" date="2014" name="BMC Genomics">
        <title>Genome sequence of Anopheles sinensis provides insight into genetics basis of mosquito competence for malaria parasites.</title>
        <authorList>
            <person name="Zhou D."/>
            <person name="Zhang D."/>
            <person name="Ding G."/>
            <person name="Shi L."/>
            <person name="Hou Q."/>
            <person name="Ye Y."/>
            <person name="Xu Y."/>
            <person name="Zhou H."/>
            <person name="Xiong C."/>
            <person name="Li S."/>
            <person name="Yu J."/>
            <person name="Hong S."/>
            <person name="Yu X."/>
            <person name="Zou P."/>
            <person name="Chen C."/>
            <person name="Chang X."/>
            <person name="Wang W."/>
            <person name="Lv Y."/>
            <person name="Sun Y."/>
            <person name="Ma L."/>
            <person name="Shen B."/>
            <person name="Zhu C."/>
        </authorList>
    </citation>
    <scope>NUCLEOTIDE SEQUENCE [LARGE SCALE GENOMIC DNA]</scope>
</reference>
<dbReference type="VEuPathDB" id="VectorBase:ASIC005617"/>
<dbReference type="VEuPathDB" id="VectorBase:ASIS011339"/>
<dbReference type="Pfam" id="PF00147">
    <property type="entry name" value="Fibrinogen_C"/>
    <property type="match status" value="1"/>
</dbReference>
<keyword evidence="4" id="KW-1185">Reference proteome</keyword>
<dbReference type="InterPro" id="IPR050373">
    <property type="entry name" value="Fibrinogen_C-term_domain"/>
</dbReference>
<dbReference type="GO" id="GO:0005615">
    <property type="term" value="C:extracellular space"/>
    <property type="evidence" value="ECO:0007669"/>
    <property type="project" value="TreeGrafter"/>
</dbReference>
<accession>A0A084VJZ1</accession>
<dbReference type="InterPro" id="IPR036056">
    <property type="entry name" value="Fibrinogen-like_C"/>
</dbReference>
<gene>
    <name evidence="2" type="ORF">ZHAS_00005617</name>
</gene>
<dbReference type="EMBL" id="KE524915">
    <property type="protein sequence ID" value="KFB38285.1"/>
    <property type="molecule type" value="Genomic_DNA"/>
</dbReference>